<evidence type="ECO:0000256" key="1">
    <source>
        <dbReference type="SAM" id="MobiDB-lite"/>
    </source>
</evidence>
<keyword evidence="3" id="KW-1185">Reference proteome</keyword>
<sequence>MLTGIVCGHPSHETILQSWPRQSRGDIVEALQCLKCMYHNDLIFRKVDTSAEEEKILDDEGFREEAEKSAPETDESETFTWDQIIVDDIADSDGDVDS</sequence>
<feature type="compositionally biased region" description="Basic and acidic residues" evidence="1">
    <location>
        <begin position="58"/>
        <end position="71"/>
    </location>
</feature>
<evidence type="ECO:0000313" key="2">
    <source>
        <dbReference type="EMBL" id="KAF9455331.1"/>
    </source>
</evidence>
<dbReference type="EMBL" id="MU150764">
    <property type="protein sequence ID" value="KAF9455331.1"/>
    <property type="molecule type" value="Genomic_DNA"/>
</dbReference>
<gene>
    <name evidence="2" type="ORF">BDZ94DRAFT_1205870</name>
</gene>
<comment type="caution">
    <text evidence="2">The sequence shown here is derived from an EMBL/GenBank/DDBJ whole genome shotgun (WGS) entry which is preliminary data.</text>
</comment>
<accession>A0A9P6C7N8</accession>
<dbReference type="AlphaFoldDB" id="A0A9P6C7N8"/>
<proteinExistence type="predicted"/>
<reference evidence="2" key="1">
    <citation type="submission" date="2020-11" db="EMBL/GenBank/DDBJ databases">
        <authorList>
            <consortium name="DOE Joint Genome Institute"/>
            <person name="Ahrendt S."/>
            <person name="Riley R."/>
            <person name="Andreopoulos W."/>
            <person name="Labutti K."/>
            <person name="Pangilinan J."/>
            <person name="Ruiz-Duenas F.J."/>
            <person name="Barrasa J.M."/>
            <person name="Sanchez-Garcia M."/>
            <person name="Camarero S."/>
            <person name="Miyauchi S."/>
            <person name="Serrano A."/>
            <person name="Linde D."/>
            <person name="Babiker R."/>
            <person name="Drula E."/>
            <person name="Ayuso-Fernandez I."/>
            <person name="Pacheco R."/>
            <person name="Padilla G."/>
            <person name="Ferreira P."/>
            <person name="Barriuso J."/>
            <person name="Kellner H."/>
            <person name="Castanera R."/>
            <person name="Alfaro M."/>
            <person name="Ramirez L."/>
            <person name="Pisabarro A.G."/>
            <person name="Kuo A."/>
            <person name="Tritt A."/>
            <person name="Lipzen A."/>
            <person name="He G."/>
            <person name="Yan M."/>
            <person name="Ng V."/>
            <person name="Cullen D."/>
            <person name="Martin F."/>
            <person name="Rosso M.-N."/>
            <person name="Henrissat B."/>
            <person name="Hibbett D."/>
            <person name="Martinez A.T."/>
            <person name="Grigoriev I.V."/>
        </authorList>
    </citation>
    <scope>NUCLEOTIDE SEQUENCE</scope>
    <source>
        <strain evidence="2">CBS 247.69</strain>
    </source>
</reference>
<protein>
    <submittedName>
        <fullName evidence="2">Uncharacterized protein</fullName>
    </submittedName>
</protein>
<feature type="region of interest" description="Disordered" evidence="1">
    <location>
        <begin position="58"/>
        <end position="82"/>
    </location>
</feature>
<evidence type="ECO:0000313" key="3">
    <source>
        <dbReference type="Proteomes" id="UP000807353"/>
    </source>
</evidence>
<dbReference type="OrthoDB" id="3062869at2759"/>
<feature type="non-terminal residue" evidence="2">
    <location>
        <position position="98"/>
    </location>
</feature>
<dbReference type="Proteomes" id="UP000807353">
    <property type="component" value="Unassembled WGS sequence"/>
</dbReference>
<name>A0A9P6C7N8_9AGAR</name>
<organism evidence="2 3">
    <name type="scientific">Collybia nuda</name>
    <dbReference type="NCBI Taxonomy" id="64659"/>
    <lineage>
        <taxon>Eukaryota</taxon>
        <taxon>Fungi</taxon>
        <taxon>Dikarya</taxon>
        <taxon>Basidiomycota</taxon>
        <taxon>Agaricomycotina</taxon>
        <taxon>Agaricomycetes</taxon>
        <taxon>Agaricomycetidae</taxon>
        <taxon>Agaricales</taxon>
        <taxon>Tricholomatineae</taxon>
        <taxon>Clitocybaceae</taxon>
        <taxon>Collybia</taxon>
    </lineage>
</organism>